<sequence>MQTLLTPKTSKALSLDKRATLKTKLHQETRASYRFGITAKIAKNASR</sequence>
<protein>
    <submittedName>
        <fullName evidence="1">Uncharacterized protein</fullName>
    </submittedName>
</protein>
<proteinExistence type="predicted"/>
<dbReference type="HOGENOM" id="CLU_3173103_0_0_6"/>
<evidence type="ECO:0000313" key="1">
    <source>
        <dbReference type="EMBL" id="EFE95607.1"/>
    </source>
</evidence>
<keyword evidence="2" id="KW-1185">Reference proteome</keyword>
<dbReference type="Proteomes" id="UP000005723">
    <property type="component" value="Unassembled WGS sequence"/>
</dbReference>
<reference evidence="1 2" key="1">
    <citation type="submission" date="2010-01" db="EMBL/GenBank/DDBJ databases">
        <authorList>
            <person name="Muzny D."/>
            <person name="Qin X."/>
            <person name="Deng J."/>
            <person name="Jiang H."/>
            <person name="Liu Y."/>
            <person name="Qu J."/>
            <person name="Song X.-Z."/>
            <person name="Zhang L."/>
            <person name="Thornton R."/>
            <person name="Coyle M."/>
            <person name="Francisco L."/>
            <person name="Jackson L."/>
            <person name="Javaid M."/>
            <person name="Korchina V."/>
            <person name="Kovar C."/>
            <person name="Mata R."/>
            <person name="Mathew T."/>
            <person name="Ngo R."/>
            <person name="Nguyen L."/>
            <person name="Nguyen N."/>
            <person name="Okwuonu G."/>
            <person name="Ongeri F."/>
            <person name="Pham C."/>
            <person name="Simmons D."/>
            <person name="Wilczek-Boney K."/>
            <person name="Hale W."/>
            <person name="Jakkamsetti A."/>
            <person name="Pham P."/>
            <person name="Ruth R."/>
            <person name="San Lucas F."/>
            <person name="Warren J."/>
            <person name="Zhang J."/>
            <person name="Zhao Z."/>
            <person name="Zhou C."/>
            <person name="Zhu D."/>
            <person name="Lee S."/>
            <person name="Bess C."/>
            <person name="Blankenburg K."/>
            <person name="Forbes L."/>
            <person name="Fu Q."/>
            <person name="Gubbala S."/>
            <person name="Hirani K."/>
            <person name="Jayaseelan J.C."/>
            <person name="Lara F."/>
            <person name="Munidasa M."/>
            <person name="Palculict T."/>
            <person name="Patil S."/>
            <person name="Pu L.-L."/>
            <person name="Saada N."/>
            <person name="Tang L."/>
            <person name="Weissenberger G."/>
            <person name="Zhu Y."/>
            <person name="Hemphill L."/>
            <person name="Shang Y."/>
            <person name="Youmans B."/>
            <person name="Ayvaz T."/>
            <person name="Ross M."/>
            <person name="Santibanez J."/>
            <person name="Aqrawi P."/>
            <person name="Gross S."/>
            <person name="Joshi V."/>
            <person name="Fowler G."/>
            <person name="Nazareth L."/>
            <person name="Reid J."/>
            <person name="Worley K."/>
            <person name="Petrosino J."/>
            <person name="Highlander S."/>
            <person name="Gibbs R."/>
        </authorList>
    </citation>
    <scope>NUCLEOTIDE SEQUENCE [LARGE SCALE GENOMIC DNA]</scope>
    <source>
        <strain evidence="1 2">DSM 4582</strain>
    </source>
</reference>
<accession>D4E3Q9</accession>
<evidence type="ECO:0000313" key="2">
    <source>
        <dbReference type="Proteomes" id="UP000005723"/>
    </source>
</evidence>
<gene>
    <name evidence="1" type="ORF">HMPREF0758_2809</name>
</gene>
<dbReference type="AlphaFoldDB" id="D4E3Q9"/>
<organism evidence="1 2">
    <name type="scientific">Serratia odorifera DSM 4582</name>
    <dbReference type="NCBI Taxonomy" id="667129"/>
    <lineage>
        <taxon>Bacteria</taxon>
        <taxon>Pseudomonadati</taxon>
        <taxon>Pseudomonadota</taxon>
        <taxon>Gammaproteobacteria</taxon>
        <taxon>Enterobacterales</taxon>
        <taxon>Yersiniaceae</taxon>
        <taxon>Serratia</taxon>
    </lineage>
</organism>
<name>D4E3Q9_SEROD</name>
<dbReference type="EMBL" id="ADBY01000046">
    <property type="protein sequence ID" value="EFE95607.1"/>
    <property type="molecule type" value="Genomic_DNA"/>
</dbReference>
<comment type="caution">
    <text evidence="1">The sequence shown here is derived from an EMBL/GenBank/DDBJ whole genome shotgun (WGS) entry which is preliminary data.</text>
</comment>